<comment type="function">
    <text evidence="14">Catalyzes the dephosphorylation of undecaprenyl diphosphate (UPP). Confers resistance to bacitracin.</text>
</comment>
<feature type="transmembrane region" description="Helical" evidence="14">
    <location>
        <begin position="113"/>
        <end position="130"/>
    </location>
</feature>
<dbReference type="PANTHER" id="PTHR30622:SF3">
    <property type="entry name" value="UNDECAPRENYL-DIPHOSPHATASE"/>
    <property type="match status" value="1"/>
</dbReference>
<evidence type="ECO:0000313" key="15">
    <source>
        <dbReference type="EMBL" id="KFL30306.1"/>
    </source>
</evidence>
<dbReference type="Pfam" id="PF02673">
    <property type="entry name" value="BacA"/>
    <property type="match status" value="1"/>
</dbReference>
<evidence type="ECO:0000256" key="11">
    <source>
        <dbReference type="ARBA" id="ARBA00032707"/>
    </source>
</evidence>
<feature type="transmembrane region" description="Helical" evidence="14">
    <location>
        <begin position="142"/>
        <end position="165"/>
    </location>
</feature>
<evidence type="ECO:0000256" key="13">
    <source>
        <dbReference type="ARBA" id="ARBA00047594"/>
    </source>
</evidence>
<evidence type="ECO:0000256" key="8">
    <source>
        <dbReference type="ARBA" id="ARBA00022989"/>
    </source>
</evidence>
<accession>A0A087M0A3</accession>
<keyword evidence="9 14" id="KW-0472">Membrane</keyword>
<evidence type="ECO:0000256" key="1">
    <source>
        <dbReference type="ARBA" id="ARBA00004651"/>
    </source>
</evidence>
<protein>
    <recommendedName>
        <fullName evidence="4 14">Undecaprenyl-diphosphatase</fullName>
        <ecNumber evidence="3 14">3.6.1.27</ecNumber>
    </recommendedName>
    <alternativeName>
        <fullName evidence="12 14">Bacitracin resistance protein</fullName>
    </alternativeName>
    <alternativeName>
        <fullName evidence="11 14">Undecaprenyl pyrophosphate phosphatase</fullName>
    </alternativeName>
</protein>
<feature type="transmembrane region" description="Helical" evidence="14">
    <location>
        <begin position="44"/>
        <end position="68"/>
    </location>
</feature>
<reference evidence="15 16" key="1">
    <citation type="submission" date="2014-08" db="EMBL/GenBank/DDBJ databases">
        <authorList>
            <person name="Hassan Y.I."/>
            <person name="Lepp D."/>
            <person name="Zhou T."/>
        </authorList>
    </citation>
    <scope>NUCLEOTIDE SEQUENCE [LARGE SCALE GENOMIC DNA]</scope>
    <source>
        <strain evidence="15 16">IFO13584</strain>
    </source>
</reference>
<evidence type="ECO:0000313" key="16">
    <source>
        <dbReference type="Proteomes" id="UP000028981"/>
    </source>
</evidence>
<evidence type="ECO:0000256" key="2">
    <source>
        <dbReference type="ARBA" id="ARBA00010621"/>
    </source>
</evidence>
<evidence type="ECO:0000256" key="6">
    <source>
        <dbReference type="ARBA" id="ARBA00022692"/>
    </source>
</evidence>
<evidence type="ECO:0000256" key="12">
    <source>
        <dbReference type="ARBA" id="ARBA00032932"/>
    </source>
</evidence>
<keyword evidence="6 14" id="KW-0812">Transmembrane</keyword>
<keyword evidence="7 14" id="KW-0378">Hydrolase</keyword>
<comment type="miscellaneous">
    <text evidence="14">Bacitracin is thought to be involved in the inhibition of peptidoglycan synthesis by sequestering undecaprenyl diphosphate, thereby reducing the pool of lipid carrier available.</text>
</comment>
<comment type="subcellular location">
    <subcellularLocation>
        <location evidence="1 14">Cell membrane</location>
        <topology evidence="1 14">Multi-pass membrane protein</topology>
    </subcellularLocation>
</comment>
<dbReference type="GO" id="GO:0071555">
    <property type="term" value="P:cell wall organization"/>
    <property type="evidence" value="ECO:0007669"/>
    <property type="project" value="UniProtKB-KW"/>
</dbReference>
<evidence type="ECO:0000256" key="4">
    <source>
        <dbReference type="ARBA" id="ARBA00021581"/>
    </source>
</evidence>
<feature type="transmembrane region" description="Helical" evidence="14">
    <location>
        <begin position="251"/>
        <end position="269"/>
    </location>
</feature>
<keyword evidence="14" id="KW-0133">Cell shape</keyword>
<feature type="transmembrane region" description="Helical" evidence="14">
    <location>
        <begin position="185"/>
        <end position="206"/>
    </location>
</feature>
<comment type="similarity">
    <text evidence="2 14">Belongs to the UppP family.</text>
</comment>
<evidence type="ECO:0000256" key="9">
    <source>
        <dbReference type="ARBA" id="ARBA00023136"/>
    </source>
</evidence>
<dbReference type="EMBL" id="JQGC01000014">
    <property type="protein sequence ID" value="KFL30306.1"/>
    <property type="molecule type" value="Genomic_DNA"/>
</dbReference>
<organism evidence="15 16">
    <name type="scientific">Devosia riboflavina</name>
    <dbReference type="NCBI Taxonomy" id="46914"/>
    <lineage>
        <taxon>Bacteria</taxon>
        <taxon>Pseudomonadati</taxon>
        <taxon>Pseudomonadota</taxon>
        <taxon>Alphaproteobacteria</taxon>
        <taxon>Hyphomicrobiales</taxon>
        <taxon>Devosiaceae</taxon>
        <taxon>Devosia</taxon>
    </lineage>
</organism>
<evidence type="ECO:0000256" key="10">
    <source>
        <dbReference type="ARBA" id="ARBA00023251"/>
    </source>
</evidence>
<evidence type="ECO:0000256" key="3">
    <source>
        <dbReference type="ARBA" id="ARBA00012374"/>
    </source>
</evidence>
<proteinExistence type="inferred from homology"/>
<name>A0A087M0A3_9HYPH</name>
<dbReference type="OrthoDB" id="9808289at2"/>
<dbReference type="GO" id="GO:0005886">
    <property type="term" value="C:plasma membrane"/>
    <property type="evidence" value="ECO:0007669"/>
    <property type="project" value="UniProtKB-SubCell"/>
</dbReference>
<dbReference type="GO" id="GO:0046677">
    <property type="term" value="P:response to antibiotic"/>
    <property type="evidence" value="ECO:0007669"/>
    <property type="project" value="UniProtKB-UniRule"/>
</dbReference>
<dbReference type="AlphaFoldDB" id="A0A087M0A3"/>
<dbReference type="GO" id="GO:0008360">
    <property type="term" value="P:regulation of cell shape"/>
    <property type="evidence" value="ECO:0007669"/>
    <property type="project" value="UniProtKB-KW"/>
</dbReference>
<evidence type="ECO:0000256" key="5">
    <source>
        <dbReference type="ARBA" id="ARBA00022475"/>
    </source>
</evidence>
<keyword evidence="14" id="KW-0961">Cell wall biogenesis/degradation</keyword>
<gene>
    <name evidence="14" type="primary">uppP</name>
    <name evidence="15" type="ORF">JP75_15250</name>
</gene>
<feature type="transmembrane region" description="Helical" evidence="14">
    <location>
        <begin position="218"/>
        <end position="239"/>
    </location>
</feature>
<comment type="caution">
    <text evidence="15">The sequence shown here is derived from an EMBL/GenBank/DDBJ whole genome shotgun (WGS) entry which is preliminary data.</text>
</comment>
<keyword evidence="8 14" id="KW-1133">Transmembrane helix</keyword>
<evidence type="ECO:0000256" key="14">
    <source>
        <dbReference type="HAMAP-Rule" id="MF_01006"/>
    </source>
</evidence>
<dbReference type="Proteomes" id="UP000028981">
    <property type="component" value="Unassembled WGS sequence"/>
</dbReference>
<dbReference type="RefSeq" id="WP_035084350.1">
    <property type="nucleotide sequence ID" value="NZ_JQGC01000014.1"/>
</dbReference>
<dbReference type="EC" id="3.6.1.27" evidence="3 14"/>
<dbReference type="PANTHER" id="PTHR30622">
    <property type="entry name" value="UNDECAPRENYL-DIPHOSPHATASE"/>
    <property type="match status" value="1"/>
</dbReference>
<comment type="catalytic activity">
    <reaction evidence="13 14">
        <text>di-trans,octa-cis-undecaprenyl diphosphate + H2O = di-trans,octa-cis-undecaprenyl phosphate + phosphate + H(+)</text>
        <dbReference type="Rhea" id="RHEA:28094"/>
        <dbReference type="ChEBI" id="CHEBI:15377"/>
        <dbReference type="ChEBI" id="CHEBI:15378"/>
        <dbReference type="ChEBI" id="CHEBI:43474"/>
        <dbReference type="ChEBI" id="CHEBI:58405"/>
        <dbReference type="ChEBI" id="CHEBI:60392"/>
        <dbReference type="EC" id="3.6.1.27"/>
    </reaction>
</comment>
<dbReference type="GO" id="GO:0050380">
    <property type="term" value="F:undecaprenyl-diphosphatase activity"/>
    <property type="evidence" value="ECO:0007669"/>
    <property type="project" value="UniProtKB-UniRule"/>
</dbReference>
<feature type="transmembrane region" description="Helical" evidence="14">
    <location>
        <begin position="80"/>
        <end position="101"/>
    </location>
</feature>
<dbReference type="NCBIfam" id="NF001389">
    <property type="entry name" value="PRK00281.1-2"/>
    <property type="match status" value="1"/>
</dbReference>
<sequence length="270" mass="29419">MNADQGLFVPLILGILEGLTEFLPVSSTGHLLLAGHFFGLTQPATFVVLIQLGAILAIVTVYFAKLGLLIRDALTGKRYAWQFALSVFLACFPAVIAGVLLRDFIQGDLWESAALICWTLLIGGFVLLIVDRLKLEPKYDDIYTFPWHLALIIGLFQMLSLVPGVSRSGSTVVGGMLFGASKRAAAEFTFFVALPIMVGAFGYDLYKSRDLIDASIALNVAVGFAAAFVVGALVVRYLLNFVSRYGFAPFAWWRIAVGIFGLIGIYFFGR</sequence>
<keyword evidence="10 14" id="KW-0046">Antibiotic resistance</keyword>
<keyword evidence="14" id="KW-0573">Peptidoglycan synthesis</keyword>
<dbReference type="HAMAP" id="MF_01006">
    <property type="entry name" value="Undec_diphosphatase"/>
    <property type="match status" value="1"/>
</dbReference>
<keyword evidence="16" id="KW-1185">Reference proteome</keyword>
<dbReference type="InterPro" id="IPR003824">
    <property type="entry name" value="UppP"/>
</dbReference>
<dbReference type="GO" id="GO:0009252">
    <property type="term" value="P:peptidoglycan biosynthetic process"/>
    <property type="evidence" value="ECO:0007669"/>
    <property type="project" value="UniProtKB-KW"/>
</dbReference>
<dbReference type="STRING" id="46914.JP75_15250"/>
<keyword evidence="5 14" id="KW-1003">Cell membrane</keyword>
<evidence type="ECO:0000256" key="7">
    <source>
        <dbReference type="ARBA" id="ARBA00022801"/>
    </source>
</evidence>